<evidence type="ECO:0000256" key="1">
    <source>
        <dbReference type="SAM" id="MobiDB-lite"/>
    </source>
</evidence>
<keyword evidence="3" id="KW-1185">Reference proteome</keyword>
<proteinExistence type="predicted"/>
<feature type="region of interest" description="Disordered" evidence="1">
    <location>
        <begin position="1"/>
        <end position="24"/>
    </location>
</feature>
<reference evidence="2" key="2">
    <citation type="submission" date="2020-06" db="EMBL/GenBank/DDBJ databases">
        <title>Helianthus annuus Genome sequencing and assembly Release 2.</title>
        <authorList>
            <person name="Gouzy J."/>
            <person name="Langlade N."/>
            <person name="Munos S."/>
        </authorList>
    </citation>
    <scope>NUCLEOTIDE SEQUENCE</scope>
    <source>
        <tissue evidence="2">Leaves</tissue>
    </source>
</reference>
<dbReference type="Proteomes" id="UP000215914">
    <property type="component" value="Unassembled WGS sequence"/>
</dbReference>
<comment type="caution">
    <text evidence="2">The sequence shown here is derived from an EMBL/GenBank/DDBJ whole genome shotgun (WGS) entry which is preliminary data.</text>
</comment>
<dbReference type="AlphaFoldDB" id="A0A9K3HE36"/>
<organism evidence="2 3">
    <name type="scientific">Helianthus annuus</name>
    <name type="common">Common sunflower</name>
    <dbReference type="NCBI Taxonomy" id="4232"/>
    <lineage>
        <taxon>Eukaryota</taxon>
        <taxon>Viridiplantae</taxon>
        <taxon>Streptophyta</taxon>
        <taxon>Embryophyta</taxon>
        <taxon>Tracheophyta</taxon>
        <taxon>Spermatophyta</taxon>
        <taxon>Magnoliopsida</taxon>
        <taxon>eudicotyledons</taxon>
        <taxon>Gunneridae</taxon>
        <taxon>Pentapetalae</taxon>
        <taxon>asterids</taxon>
        <taxon>campanulids</taxon>
        <taxon>Asterales</taxon>
        <taxon>Asteraceae</taxon>
        <taxon>Asteroideae</taxon>
        <taxon>Heliantheae alliance</taxon>
        <taxon>Heliantheae</taxon>
        <taxon>Helianthus</taxon>
    </lineage>
</organism>
<reference evidence="2" key="1">
    <citation type="journal article" date="2017" name="Nature">
        <title>The sunflower genome provides insights into oil metabolism, flowering and Asterid evolution.</title>
        <authorList>
            <person name="Badouin H."/>
            <person name="Gouzy J."/>
            <person name="Grassa C.J."/>
            <person name="Murat F."/>
            <person name="Staton S.E."/>
            <person name="Cottret L."/>
            <person name="Lelandais-Briere C."/>
            <person name="Owens G.L."/>
            <person name="Carrere S."/>
            <person name="Mayjonade B."/>
            <person name="Legrand L."/>
            <person name="Gill N."/>
            <person name="Kane N.C."/>
            <person name="Bowers J.E."/>
            <person name="Hubner S."/>
            <person name="Bellec A."/>
            <person name="Berard A."/>
            <person name="Berges H."/>
            <person name="Blanchet N."/>
            <person name="Boniface M.C."/>
            <person name="Brunel D."/>
            <person name="Catrice O."/>
            <person name="Chaidir N."/>
            <person name="Claudel C."/>
            <person name="Donnadieu C."/>
            <person name="Faraut T."/>
            <person name="Fievet G."/>
            <person name="Helmstetter N."/>
            <person name="King M."/>
            <person name="Knapp S.J."/>
            <person name="Lai Z."/>
            <person name="Le Paslier M.C."/>
            <person name="Lippi Y."/>
            <person name="Lorenzon L."/>
            <person name="Mandel J.R."/>
            <person name="Marage G."/>
            <person name="Marchand G."/>
            <person name="Marquand E."/>
            <person name="Bret-Mestries E."/>
            <person name="Morien E."/>
            <person name="Nambeesan S."/>
            <person name="Nguyen T."/>
            <person name="Pegot-Espagnet P."/>
            <person name="Pouilly N."/>
            <person name="Raftis F."/>
            <person name="Sallet E."/>
            <person name="Schiex T."/>
            <person name="Thomas J."/>
            <person name="Vandecasteele C."/>
            <person name="Vares D."/>
            <person name="Vear F."/>
            <person name="Vautrin S."/>
            <person name="Crespi M."/>
            <person name="Mangin B."/>
            <person name="Burke J.M."/>
            <person name="Salse J."/>
            <person name="Munos S."/>
            <person name="Vincourt P."/>
            <person name="Rieseberg L.H."/>
            <person name="Langlade N.B."/>
        </authorList>
    </citation>
    <scope>NUCLEOTIDE SEQUENCE</scope>
    <source>
        <tissue evidence="2">Leaves</tissue>
    </source>
</reference>
<protein>
    <submittedName>
        <fullName evidence="2">Uncharacterized protein</fullName>
    </submittedName>
</protein>
<dbReference type="EMBL" id="MNCJ02000328">
    <property type="protein sequence ID" value="KAF5775796.1"/>
    <property type="molecule type" value="Genomic_DNA"/>
</dbReference>
<evidence type="ECO:0000313" key="3">
    <source>
        <dbReference type="Proteomes" id="UP000215914"/>
    </source>
</evidence>
<accession>A0A9K3HE36</accession>
<name>A0A9K3HE36_HELAN</name>
<feature type="compositionally biased region" description="Low complexity" evidence="1">
    <location>
        <begin position="9"/>
        <end position="23"/>
    </location>
</feature>
<evidence type="ECO:0000313" key="2">
    <source>
        <dbReference type="EMBL" id="KAF5775796.1"/>
    </source>
</evidence>
<gene>
    <name evidence="2" type="ORF">HanXRQr2_Chr13g0616061</name>
</gene>
<dbReference type="Gramene" id="mRNA:HanXRQr2_Chr13g0616061">
    <property type="protein sequence ID" value="mRNA:HanXRQr2_Chr13g0616061"/>
    <property type="gene ID" value="HanXRQr2_Chr13g0616061"/>
</dbReference>
<sequence length="67" mass="7473">MDTDGSRGSELPTESSHSSTESTPIAMVAEVKKISAALATCLRPTPGIPIKIFFNFLFRFRLIHFRF</sequence>